<name>A0A162ZHI7_PHYB8</name>
<dbReference type="InParanoid" id="A0A162ZHI7"/>
<dbReference type="AlphaFoldDB" id="A0A162ZHI7"/>
<sequence length="166" mass="19005">MSNNRIKNDYVFCQCLECIAFSPSGKCQRKQNARRHNKEHGLLVSAANTTDIQNEDIDIEDFIFDNDNADNVNSDDNDNEEAFILAHQKESIFFSEDINLESLIIDSDEIEEGNASFDFKQSETLDVDTKSSVTSRVHEFSVNSMPIYIRFCGYFHSHISTDLFGR</sequence>
<dbReference type="EMBL" id="KV441000">
    <property type="protein sequence ID" value="OAD66791.1"/>
    <property type="molecule type" value="Genomic_DNA"/>
</dbReference>
<accession>A0A162ZHI7</accession>
<gene>
    <name evidence="1" type="ORF">PHYBLDRAFT_174815</name>
</gene>
<evidence type="ECO:0000313" key="1">
    <source>
        <dbReference type="EMBL" id="OAD66791.1"/>
    </source>
</evidence>
<reference evidence="2" key="1">
    <citation type="submission" date="2015-06" db="EMBL/GenBank/DDBJ databases">
        <title>Expansion of signal transduction pathways in fungi by whole-genome duplication.</title>
        <authorList>
            <consortium name="DOE Joint Genome Institute"/>
            <person name="Corrochano L.M."/>
            <person name="Kuo A."/>
            <person name="Marcet-Houben M."/>
            <person name="Polaino S."/>
            <person name="Salamov A."/>
            <person name="Villalobos J.M."/>
            <person name="Alvarez M.I."/>
            <person name="Avalos J."/>
            <person name="Benito E.P."/>
            <person name="Benoit I."/>
            <person name="Burger G."/>
            <person name="Camino L.P."/>
            <person name="Canovas D."/>
            <person name="Cerda-Olmedo E."/>
            <person name="Cheng J.-F."/>
            <person name="Dominguez A."/>
            <person name="Elias M."/>
            <person name="Eslava A.P."/>
            <person name="Glaser F."/>
            <person name="Grimwood J."/>
            <person name="Gutierrez G."/>
            <person name="Heitman J."/>
            <person name="Henrissat B."/>
            <person name="Iturriaga E.A."/>
            <person name="Lang B.F."/>
            <person name="Lavin J.L."/>
            <person name="Lee S."/>
            <person name="Li W."/>
            <person name="Lindquist E."/>
            <person name="Lopez-Garcia S."/>
            <person name="Luque E.M."/>
            <person name="Marcos A.T."/>
            <person name="Martin J."/>
            <person name="McCluskey K."/>
            <person name="Medina H.R."/>
            <person name="Miralles-Duran A."/>
            <person name="Miyazaki A."/>
            <person name="Munoz-Torres E."/>
            <person name="Oguiza J.A."/>
            <person name="Ohm R."/>
            <person name="Olmedo M."/>
            <person name="Orejas M."/>
            <person name="Ortiz-Castellanos L."/>
            <person name="Pisabarro A.G."/>
            <person name="Rodriguez-Romero J."/>
            <person name="Ruiz-Herrera J."/>
            <person name="Ruiz-Vazquez R."/>
            <person name="Sanz C."/>
            <person name="Schackwitz W."/>
            <person name="Schmutz J."/>
            <person name="Shahriari M."/>
            <person name="Shelest E."/>
            <person name="Silva-Franco F."/>
            <person name="Soanes D."/>
            <person name="Syed K."/>
            <person name="Tagua V.G."/>
            <person name="Talbot N.J."/>
            <person name="Thon M."/>
            <person name="De vries R.P."/>
            <person name="Wiebenga A."/>
            <person name="Yadav J.S."/>
            <person name="Braun E.L."/>
            <person name="Baker S."/>
            <person name="Garre V."/>
            <person name="Horwitz B."/>
            <person name="Torres-Martinez S."/>
            <person name="Idnurm A."/>
            <person name="Herrera-Estrella A."/>
            <person name="Gabaldon T."/>
            <person name="Grigoriev I.V."/>
        </authorList>
    </citation>
    <scope>NUCLEOTIDE SEQUENCE [LARGE SCALE GENOMIC DNA]</scope>
    <source>
        <strain evidence="2">NRRL 1555(-)</strain>
    </source>
</reference>
<dbReference type="GeneID" id="28998254"/>
<keyword evidence="2" id="KW-1185">Reference proteome</keyword>
<protein>
    <submittedName>
        <fullName evidence="1">Uncharacterized protein</fullName>
    </submittedName>
</protein>
<dbReference type="Proteomes" id="UP000077315">
    <property type="component" value="Unassembled WGS sequence"/>
</dbReference>
<organism evidence="1 2">
    <name type="scientific">Phycomyces blakesleeanus (strain ATCC 8743b / DSM 1359 / FGSC 10004 / NBRC 33097 / NRRL 1555)</name>
    <dbReference type="NCBI Taxonomy" id="763407"/>
    <lineage>
        <taxon>Eukaryota</taxon>
        <taxon>Fungi</taxon>
        <taxon>Fungi incertae sedis</taxon>
        <taxon>Mucoromycota</taxon>
        <taxon>Mucoromycotina</taxon>
        <taxon>Mucoromycetes</taxon>
        <taxon>Mucorales</taxon>
        <taxon>Phycomycetaceae</taxon>
        <taxon>Phycomyces</taxon>
    </lineage>
</organism>
<dbReference type="VEuPathDB" id="FungiDB:PHYBLDRAFT_174815"/>
<proteinExistence type="predicted"/>
<dbReference type="RefSeq" id="XP_018284831.1">
    <property type="nucleotide sequence ID" value="XM_018437348.1"/>
</dbReference>
<evidence type="ECO:0000313" key="2">
    <source>
        <dbReference type="Proteomes" id="UP000077315"/>
    </source>
</evidence>